<comment type="caution">
    <text evidence="2">The sequence shown here is derived from an EMBL/GenBank/DDBJ whole genome shotgun (WGS) entry which is preliminary data.</text>
</comment>
<accession>A0ABW3HW67</accession>
<evidence type="ECO:0000256" key="1">
    <source>
        <dbReference type="SAM" id="Phobius"/>
    </source>
</evidence>
<keyword evidence="1" id="KW-0812">Transmembrane</keyword>
<protein>
    <submittedName>
        <fullName evidence="2">Small multi-drug export protein</fullName>
    </submittedName>
</protein>
<feature type="transmembrane region" description="Helical" evidence="1">
    <location>
        <begin position="12"/>
        <end position="37"/>
    </location>
</feature>
<keyword evidence="1" id="KW-0472">Membrane</keyword>
<dbReference type="Proteomes" id="UP001596989">
    <property type="component" value="Unassembled WGS sequence"/>
</dbReference>
<evidence type="ECO:0000313" key="3">
    <source>
        <dbReference type="Proteomes" id="UP001596989"/>
    </source>
</evidence>
<evidence type="ECO:0000313" key="2">
    <source>
        <dbReference type="EMBL" id="MFD0961769.1"/>
    </source>
</evidence>
<feature type="transmembrane region" description="Helical" evidence="1">
    <location>
        <begin position="128"/>
        <end position="150"/>
    </location>
</feature>
<keyword evidence="1" id="KW-1133">Transmembrane helix</keyword>
<feature type="transmembrane region" description="Helical" evidence="1">
    <location>
        <begin position="100"/>
        <end position="122"/>
    </location>
</feature>
<name>A0ABW3HW67_9BACL</name>
<dbReference type="InterPro" id="IPR009577">
    <property type="entry name" value="Sm_multidrug_ex"/>
</dbReference>
<keyword evidence="3" id="KW-1185">Reference proteome</keyword>
<reference evidence="3" key="1">
    <citation type="journal article" date="2019" name="Int. J. Syst. Evol. Microbiol.">
        <title>The Global Catalogue of Microorganisms (GCM) 10K type strain sequencing project: providing services to taxonomists for standard genome sequencing and annotation.</title>
        <authorList>
            <consortium name="The Broad Institute Genomics Platform"/>
            <consortium name="The Broad Institute Genome Sequencing Center for Infectious Disease"/>
            <person name="Wu L."/>
            <person name="Ma J."/>
        </authorList>
    </citation>
    <scope>NUCLEOTIDE SEQUENCE [LARGE SCALE GENOMIC DNA]</scope>
    <source>
        <strain evidence="3">CCUG 59129</strain>
    </source>
</reference>
<dbReference type="Pfam" id="PF06695">
    <property type="entry name" value="Sm_multidrug_ex"/>
    <property type="match status" value="1"/>
</dbReference>
<organism evidence="2 3">
    <name type="scientific">Paenibacillus chungangensis</name>
    <dbReference type="NCBI Taxonomy" id="696535"/>
    <lineage>
        <taxon>Bacteria</taxon>
        <taxon>Bacillati</taxon>
        <taxon>Bacillota</taxon>
        <taxon>Bacilli</taxon>
        <taxon>Bacillales</taxon>
        <taxon>Paenibacillaceae</taxon>
        <taxon>Paenibacillus</taxon>
    </lineage>
</organism>
<proteinExistence type="predicted"/>
<feature type="transmembrane region" description="Helical" evidence="1">
    <location>
        <begin position="43"/>
        <end position="64"/>
    </location>
</feature>
<sequence>MDFLQDVNEGWQYVLVFLLGSIPWVEIAAIIPIAIIVAGMNAVLVGLLALLGNLATVYLVILYFEKFRQWRERKKGTGNDKSKRRERAEAAWNKYGMPGLALLGPLLIGSHIAAFVGILFGAKKKTAVIWMTLSLIVWTTVITIASHYGINVIDFIRG</sequence>
<dbReference type="EMBL" id="JBHTJZ010000066">
    <property type="protein sequence ID" value="MFD0961769.1"/>
    <property type="molecule type" value="Genomic_DNA"/>
</dbReference>
<gene>
    <name evidence="2" type="ORF">ACFQ2I_20715</name>
</gene>
<dbReference type="RefSeq" id="WP_377567659.1">
    <property type="nucleotide sequence ID" value="NZ_JBHTJZ010000066.1"/>
</dbReference>